<proteinExistence type="predicted"/>
<organism evidence="1 2">
    <name type="scientific">Conexibacter stalactiti</name>
    <dbReference type="NCBI Taxonomy" id="1940611"/>
    <lineage>
        <taxon>Bacteria</taxon>
        <taxon>Bacillati</taxon>
        <taxon>Actinomycetota</taxon>
        <taxon>Thermoleophilia</taxon>
        <taxon>Solirubrobacterales</taxon>
        <taxon>Conexibacteraceae</taxon>
        <taxon>Conexibacter</taxon>
    </lineage>
</organism>
<evidence type="ECO:0000313" key="2">
    <source>
        <dbReference type="Proteomes" id="UP001284601"/>
    </source>
</evidence>
<keyword evidence="2" id="KW-1185">Reference proteome</keyword>
<dbReference type="EMBL" id="JAWSTH010000008">
    <property type="protein sequence ID" value="MDW5593753.1"/>
    <property type="molecule type" value="Genomic_DNA"/>
</dbReference>
<gene>
    <name evidence="1" type="ORF">R7226_05375</name>
</gene>
<protein>
    <submittedName>
        <fullName evidence="1">Uncharacterized protein</fullName>
    </submittedName>
</protein>
<dbReference type="RefSeq" id="WP_304722490.1">
    <property type="nucleotide sequence ID" value="NZ_JAWSTH010000008.1"/>
</dbReference>
<comment type="caution">
    <text evidence="1">The sequence shown here is derived from an EMBL/GenBank/DDBJ whole genome shotgun (WGS) entry which is preliminary data.</text>
</comment>
<dbReference type="Proteomes" id="UP001284601">
    <property type="component" value="Unassembled WGS sequence"/>
</dbReference>
<name>A0ABU4HKC3_9ACTN</name>
<accession>A0ABU4HKC3</accession>
<evidence type="ECO:0000313" key="1">
    <source>
        <dbReference type="EMBL" id="MDW5593753.1"/>
    </source>
</evidence>
<reference evidence="2" key="1">
    <citation type="submission" date="2023-07" db="EMBL/GenBank/DDBJ databases">
        <title>Conexibacter stalactiti sp. nov., isolated from stalactites in a lava cave and emended description of the genus Conexibacter.</title>
        <authorList>
            <person name="Lee S.D."/>
        </authorList>
    </citation>
    <scope>NUCLEOTIDE SEQUENCE [LARGE SCALE GENOMIC DNA]</scope>
    <source>
        <strain evidence="2">KCTC 39840</strain>
    </source>
</reference>
<sequence>MEGFGGLFGDPDELQRKMAEFADQMQGAQRLAWADNAIKLAVDLTVAAVNRVNIQGTTEEQAQQIRSVMAVVFPEAVTLVREARQGLQ</sequence>